<keyword evidence="5 6" id="KW-0040">ANK repeat</keyword>
<dbReference type="SMART" id="SM00064">
    <property type="entry name" value="FYVE"/>
    <property type="match status" value="1"/>
</dbReference>
<dbReference type="InterPro" id="IPR002110">
    <property type="entry name" value="Ankyrin_rpt"/>
</dbReference>
<dbReference type="CDD" id="cd18303">
    <property type="entry name" value="BTB_POZ_Rank-5"/>
    <property type="match status" value="1"/>
</dbReference>
<evidence type="ECO:0000259" key="10">
    <source>
        <dbReference type="PROSITE" id="PS50178"/>
    </source>
</evidence>
<evidence type="ECO:0000256" key="8">
    <source>
        <dbReference type="SAM" id="Coils"/>
    </source>
</evidence>
<evidence type="ECO:0000256" key="4">
    <source>
        <dbReference type="ARBA" id="ARBA00022833"/>
    </source>
</evidence>
<sequence length="1107" mass="122377">MENNLASDEYTKLQHNYAELERKYNENIATSGNNGSGLTSFLSRLSLTVSSLFGKNTYADIYIRSHSKVFSAHKIVLHARSEQWGNDLLSNIQELDWSDLNEEVVSSLLRWIYTDLIDLEHDGLALDLLRAAHRFGLPSLLGLCERALVTSVGLRSCIRFYCVAEEVGASTLLERCSSIISTHWNELTTQDFQHMSGPLLFEMLKTQTKHPLHAAVRLLREDVVSLCIEKYGDSLVNTFSENGLLPLQMALSSKNTQIAMTLVENGNANINAVNIEGCSLLKSSLKNGDTFSANFLLDQNCLLDLPSKHSSDTALHIICNYNPDNISEIIEVVIKILERNVNVNIQNTKGETPLHIAIARRNVEMVKLLLKVPSIDINLRTLDEKCALELSLSMGDHEFLIASMLLSMGAQTNPTKSKTGDSILQVLALEGHRKEKSAIFLSDFADLDHFNLRGLTALHIAALNNMPNLVKKLIVNGASSNLKHIDCGLRSALHIAVEANAIDALEAFVELKNHNIDFNCQDINGDSPLSLCLALKRTNLVSILIRGGSDVNGKNKDNLSHLHQSIKNGDSDTSLFLLEQGADITALSDNLDSSLDLSIMHNLPKVVDELCRKGIALSINKNGLSPLWSALEKGYEEVALILVRHGIDTDCWHEGPEGCQQTLLHRAIDENKESVAIFLIQSQCDLDSARQPGSNGEGGDEAQDKASPLHLCCRWGLTKVLQTLIDHGANVNVVDAESKSPLHGAIENHHDEIISILLCHPDIDLKLRDRSGNTQFATALDVRNHNAAQRILNRFPTAAEQMDLRGRNFLHLAILKDDLESVLFLLAIQVDVNSRVHDVNQSTPLHLAAASQNEMITRNLILAGARMNERDAVQKLPLHVAIECGNLPAVSALIQNNADYDATDADGNNALHIAVRCAQLFIVRELLTESRVNAEATNLKGRNPMHELCRVVEDNTAGLICELFLECMPKYPINIPDMDGNTPLLLSFMRGQSPLCKILVKAGACLGTENKDGINIFNFKLATDQLLHKLLDQLPQESPWSECDYCQHCTNKFTITMRKHHCRHCGRVLCSKCSSNDVPILKFGINKPVRVCTVCFNVLQCGNGYFS</sequence>
<dbReference type="InterPro" id="IPR049765">
    <property type="entry name" value="ANFY1_BTB_POZ"/>
</dbReference>
<keyword evidence="4" id="KW-0862">Zinc</keyword>
<keyword evidence="12" id="KW-1185">Reference proteome</keyword>
<keyword evidence="1" id="KW-0479">Metal-binding</keyword>
<feature type="repeat" description="ANK" evidence="6">
    <location>
        <begin position="979"/>
        <end position="1011"/>
    </location>
</feature>
<dbReference type="FunFam" id="1.25.40.20:FF:000562">
    <property type="entry name" value="Uncharacterized protein, isoform C"/>
    <property type="match status" value="1"/>
</dbReference>
<dbReference type="InterPro" id="IPR000306">
    <property type="entry name" value="Znf_FYVE"/>
</dbReference>
<dbReference type="EMBL" id="CM000160">
    <property type="protein sequence ID" value="KRK02554.1"/>
    <property type="molecule type" value="Genomic_DNA"/>
</dbReference>
<dbReference type="SUPFAM" id="SSF48403">
    <property type="entry name" value="Ankyrin repeat"/>
    <property type="match status" value="4"/>
</dbReference>
<dbReference type="InterPro" id="IPR000210">
    <property type="entry name" value="BTB/POZ_dom"/>
</dbReference>
<dbReference type="Pfam" id="PF01363">
    <property type="entry name" value="FYVE"/>
    <property type="match status" value="1"/>
</dbReference>
<gene>
    <name evidence="11" type="primary">Dyak\GE28795</name>
    <name evidence="11" type="synonym">GE28795</name>
    <name evidence="11" type="ORF">Dyak_GE28795</name>
</gene>
<dbReference type="Pfam" id="PF00023">
    <property type="entry name" value="Ank"/>
    <property type="match status" value="1"/>
</dbReference>
<dbReference type="SMART" id="SM00248">
    <property type="entry name" value="ANK"/>
    <property type="match status" value="19"/>
</dbReference>
<feature type="coiled-coil region" evidence="8">
    <location>
        <begin position="3"/>
        <end position="30"/>
    </location>
</feature>
<dbReference type="InterPro" id="IPR049763">
    <property type="entry name" value="ANKFY1_BACK"/>
</dbReference>
<dbReference type="PANTHER" id="PTHR24198:SF191">
    <property type="entry name" value="RABANKYRIN-5-LIKE"/>
    <property type="match status" value="1"/>
</dbReference>
<dbReference type="FunFam" id="1.25.40.20:FF:000628">
    <property type="entry name" value="Uncharacterized protein, isoform D"/>
    <property type="match status" value="1"/>
</dbReference>
<dbReference type="SUPFAM" id="SSF54695">
    <property type="entry name" value="POZ domain"/>
    <property type="match status" value="1"/>
</dbReference>
<dbReference type="GO" id="GO:0008270">
    <property type="term" value="F:zinc ion binding"/>
    <property type="evidence" value="ECO:0007669"/>
    <property type="project" value="UniProtKB-KW"/>
</dbReference>
<dbReference type="SMR" id="A0A0R1E4H4"/>
<dbReference type="PANTHER" id="PTHR24198">
    <property type="entry name" value="ANKYRIN REPEAT AND PROTEIN KINASE DOMAIN-CONTAINING PROTEIN"/>
    <property type="match status" value="1"/>
</dbReference>
<evidence type="ECO:0000256" key="3">
    <source>
        <dbReference type="ARBA" id="ARBA00022771"/>
    </source>
</evidence>
<name>A0A0R1E4H4_DROYA</name>
<feature type="repeat" description="ANK" evidence="6">
    <location>
        <begin position="840"/>
        <end position="872"/>
    </location>
</feature>
<evidence type="ECO:0000256" key="1">
    <source>
        <dbReference type="ARBA" id="ARBA00022723"/>
    </source>
</evidence>
<dbReference type="Gene3D" id="3.30.40.10">
    <property type="entry name" value="Zinc/RING finger domain, C3HC4 (zinc finger)"/>
    <property type="match status" value="1"/>
</dbReference>
<protein>
    <submittedName>
        <fullName evidence="11">Uncharacterized protein, isoform D</fullName>
    </submittedName>
</protein>
<evidence type="ECO:0000259" key="9">
    <source>
        <dbReference type="PROSITE" id="PS50097"/>
    </source>
</evidence>
<dbReference type="PROSITE" id="PS50088">
    <property type="entry name" value="ANK_REPEAT"/>
    <property type="match status" value="9"/>
</dbReference>
<dbReference type="InterPro" id="IPR049764">
    <property type="entry name" value="ANFY1_FYVE"/>
</dbReference>
<feature type="repeat" description="ANK" evidence="6">
    <location>
        <begin position="557"/>
        <end position="589"/>
    </location>
</feature>
<evidence type="ECO:0000256" key="7">
    <source>
        <dbReference type="PROSITE-ProRule" id="PRU00091"/>
    </source>
</evidence>
<evidence type="ECO:0000256" key="5">
    <source>
        <dbReference type="ARBA" id="ARBA00023043"/>
    </source>
</evidence>
<feature type="domain" description="BTB" evidence="9">
    <location>
        <begin position="59"/>
        <end position="121"/>
    </location>
</feature>
<feature type="repeat" description="ANK" evidence="6">
    <location>
        <begin position="873"/>
        <end position="905"/>
    </location>
</feature>
<dbReference type="InterPro" id="IPR036770">
    <property type="entry name" value="Ankyrin_rpt-contain_sf"/>
</dbReference>
<feature type="repeat" description="ANK" evidence="6">
    <location>
        <begin position="622"/>
        <end position="654"/>
    </location>
</feature>
<keyword evidence="3 7" id="KW-0863">Zinc-finger</keyword>
<dbReference type="CDD" id="cd15728">
    <property type="entry name" value="FYVE_ANFY1"/>
    <property type="match status" value="1"/>
</dbReference>
<dbReference type="PRINTS" id="PR01415">
    <property type="entry name" value="ANKYRIN"/>
</dbReference>
<dbReference type="InterPro" id="IPR011333">
    <property type="entry name" value="SKP1/BTB/POZ_sf"/>
</dbReference>
<dbReference type="SMART" id="SM00225">
    <property type="entry name" value="BTB"/>
    <property type="match status" value="1"/>
</dbReference>
<dbReference type="InterPro" id="IPR017455">
    <property type="entry name" value="Znf_FYVE-rel"/>
</dbReference>
<dbReference type="Proteomes" id="UP000002282">
    <property type="component" value="Chromosome 3R"/>
</dbReference>
<dbReference type="Pfam" id="PF12796">
    <property type="entry name" value="Ank_2"/>
    <property type="match status" value="5"/>
</dbReference>
<feature type="repeat" description="ANK" evidence="6">
    <location>
        <begin position="524"/>
        <end position="556"/>
    </location>
</feature>
<evidence type="ECO:0000256" key="2">
    <source>
        <dbReference type="ARBA" id="ARBA00022737"/>
    </source>
</evidence>
<dbReference type="AlphaFoldDB" id="A0A0R1E4H4"/>
<dbReference type="PROSITE" id="PS50297">
    <property type="entry name" value="ANK_REP_REGION"/>
    <property type="match status" value="7"/>
</dbReference>
<proteinExistence type="predicted"/>
<dbReference type="InterPro" id="IPR013083">
    <property type="entry name" value="Znf_RING/FYVE/PHD"/>
</dbReference>
<dbReference type="Pfam" id="PF00651">
    <property type="entry name" value="BTB"/>
    <property type="match status" value="1"/>
</dbReference>
<organism evidence="11 12">
    <name type="scientific">Drosophila yakuba</name>
    <name type="common">Fruit fly</name>
    <dbReference type="NCBI Taxonomy" id="7245"/>
    <lineage>
        <taxon>Eukaryota</taxon>
        <taxon>Metazoa</taxon>
        <taxon>Ecdysozoa</taxon>
        <taxon>Arthropoda</taxon>
        <taxon>Hexapoda</taxon>
        <taxon>Insecta</taxon>
        <taxon>Pterygota</taxon>
        <taxon>Neoptera</taxon>
        <taxon>Endopterygota</taxon>
        <taxon>Diptera</taxon>
        <taxon>Brachycera</taxon>
        <taxon>Muscomorpha</taxon>
        <taxon>Ephydroidea</taxon>
        <taxon>Drosophilidae</taxon>
        <taxon>Drosophila</taxon>
        <taxon>Sophophora</taxon>
    </lineage>
</organism>
<dbReference type="InterPro" id="IPR011011">
    <property type="entry name" value="Znf_FYVE_PHD"/>
</dbReference>
<dbReference type="OrthoDB" id="2306477at2759"/>
<keyword evidence="2" id="KW-0677">Repeat</keyword>
<feature type="repeat" description="ANK" evidence="6">
    <location>
        <begin position="704"/>
        <end position="736"/>
    </location>
</feature>
<dbReference type="SUPFAM" id="SSF57903">
    <property type="entry name" value="FYVE/PHD zinc finger"/>
    <property type="match status" value="1"/>
</dbReference>
<evidence type="ECO:0000313" key="12">
    <source>
        <dbReference type="Proteomes" id="UP000002282"/>
    </source>
</evidence>
<feature type="repeat" description="ANK" evidence="6">
    <location>
        <begin position="453"/>
        <end position="485"/>
    </location>
</feature>
<reference evidence="11 12" key="2">
    <citation type="journal article" date="2007" name="PLoS Biol.">
        <title>Principles of genome evolution in the Drosophila melanogaster species group.</title>
        <authorList>
            <person name="Ranz J.M."/>
            <person name="Maurin D."/>
            <person name="Chan Y.S."/>
            <person name="von Grotthuss M."/>
            <person name="Hillier L.W."/>
            <person name="Roote J."/>
            <person name="Ashburner M."/>
            <person name="Bergman C.M."/>
        </authorList>
    </citation>
    <scope>NUCLEOTIDE SEQUENCE [LARGE SCALE GENOMIC DNA]</scope>
    <source>
        <strain evidence="12">Tai18E2 / Tucson 14021-0261.01</strain>
    </source>
</reference>
<dbReference type="FunFam" id="3.30.40.10:FF:000104">
    <property type="entry name" value="Ankyrin repeat and FYVE domain-containing 1"/>
    <property type="match status" value="1"/>
</dbReference>
<dbReference type="Gene3D" id="3.30.710.10">
    <property type="entry name" value="Potassium Channel Kv1.1, Chain A"/>
    <property type="match status" value="1"/>
</dbReference>
<dbReference type="PROSITE" id="PS50178">
    <property type="entry name" value="ZF_FYVE"/>
    <property type="match status" value="1"/>
</dbReference>
<dbReference type="PROSITE" id="PS50097">
    <property type="entry name" value="BTB"/>
    <property type="match status" value="1"/>
</dbReference>
<feature type="repeat" description="ANK" evidence="6">
    <location>
        <begin position="349"/>
        <end position="371"/>
    </location>
</feature>
<accession>A0A0R1E4H4</accession>
<dbReference type="Gene3D" id="1.25.40.20">
    <property type="entry name" value="Ankyrin repeat-containing domain"/>
    <property type="match status" value="6"/>
</dbReference>
<keyword evidence="8" id="KW-0175">Coiled coil</keyword>
<evidence type="ECO:0000256" key="6">
    <source>
        <dbReference type="PROSITE-ProRule" id="PRU00023"/>
    </source>
</evidence>
<feature type="domain" description="FYVE-type" evidence="10">
    <location>
        <begin position="1040"/>
        <end position="1100"/>
    </location>
</feature>
<evidence type="ECO:0000313" key="11">
    <source>
        <dbReference type="EMBL" id="KRK02554.1"/>
    </source>
</evidence>
<dbReference type="CDD" id="cd18501">
    <property type="entry name" value="BACK_ANKFY1_Rank5"/>
    <property type="match status" value="1"/>
</dbReference>
<reference evidence="11 12" key="1">
    <citation type="journal article" date="2007" name="Nature">
        <title>Evolution of genes and genomes on the Drosophila phylogeny.</title>
        <authorList>
            <consortium name="Drosophila 12 Genomes Consortium"/>
            <person name="Clark A.G."/>
            <person name="Eisen M.B."/>
            <person name="Smith D.R."/>
            <person name="Bergman C.M."/>
            <person name="Oliver B."/>
            <person name="Markow T.A."/>
            <person name="Kaufman T.C."/>
            <person name="Kellis M."/>
            <person name="Gelbart W."/>
            <person name="Iyer V.N."/>
            <person name="Pollard D.A."/>
            <person name="Sackton T.B."/>
            <person name="Larracuente A.M."/>
            <person name="Singh N.D."/>
            <person name="Abad J.P."/>
            <person name="Abt D.N."/>
            <person name="Adryan B."/>
            <person name="Aguade M."/>
            <person name="Akashi H."/>
            <person name="Anderson W.W."/>
            <person name="Aquadro C.F."/>
            <person name="Ardell D.H."/>
            <person name="Arguello R."/>
            <person name="Artieri C.G."/>
            <person name="Barbash D.A."/>
            <person name="Barker D."/>
            <person name="Barsanti P."/>
            <person name="Batterham P."/>
            <person name="Batzoglou S."/>
            <person name="Begun D."/>
            <person name="Bhutkar A."/>
            <person name="Blanco E."/>
            <person name="Bosak S.A."/>
            <person name="Bradley R.K."/>
            <person name="Brand A.D."/>
            <person name="Brent M.R."/>
            <person name="Brooks A.N."/>
            <person name="Brown R.H."/>
            <person name="Butlin R.K."/>
            <person name="Caggese C."/>
            <person name="Calvi B.R."/>
            <person name="Bernardo de Carvalho A."/>
            <person name="Caspi A."/>
            <person name="Castrezana S."/>
            <person name="Celniker S.E."/>
            <person name="Chang J.L."/>
            <person name="Chapple C."/>
            <person name="Chatterji S."/>
            <person name="Chinwalla A."/>
            <person name="Civetta A."/>
            <person name="Clifton S.W."/>
            <person name="Comeron J.M."/>
            <person name="Costello J.C."/>
            <person name="Coyne J.A."/>
            <person name="Daub J."/>
            <person name="David R.G."/>
            <person name="Delcher A.L."/>
            <person name="Delehaunty K."/>
            <person name="Do C.B."/>
            <person name="Ebling H."/>
            <person name="Edwards K."/>
            <person name="Eickbush T."/>
            <person name="Evans J.D."/>
            <person name="Filipski A."/>
            <person name="Findeiss S."/>
            <person name="Freyhult E."/>
            <person name="Fulton L."/>
            <person name="Fulton R."/>
            <person name="Garcia A.C."/>
            <person name="Gardiner A."/>
            <person name="Garfield D.A."/>
            <person name="Garvin B.E."/>
            <person name="Gibson G."/>
            <person name="Gilbert D."/>
            <person name="Gnerre S."/>
            <person name="Godfrey J."/>
            <person name="Good R."/>
            <person name="Gotea V."/>
            <person name="Gravely B."/>
            <person name="Greenberg A.J."/>
            <person name="Griffiths-Jones S."/>
            <person name="Gross S."/>
            <person name="Guigo R."/>
            <person name="Gustafson E.A."/>
            <person name="Haerty W."/>
            <person name="Hahn M.W."/>
            <person name="Halligan D.L."/>
            <person name="Halpern A.L."/>
            <person name="Halter G.M."/>
            <person name="Han M.V."/>
            <person name="Heger A."/>
            <person name="Hillier L."/>
            <person name="Hinrichs A.S."/>
            <person name="Holmes I."/>
            <person name="Hoskins R.A."/>
            <person name="Hubisz M.J."/>
            <person name="Hultmark D."/>
            <person name="Huntley M.A."/>
            <person name="Jaffe D.B."/>
            <person name="Jagadeeshan S."/>
            <person name="Jeck W.R."/>
            <person name="Johnson J."/>
            <person name="Jones C.D."/>
            <person name="Jordan W.C."/>
            <person name="Karpen G.H."/>
            <person name="Kataoka E."/>
            <person name="Keightley P.D."/>
            <person name="Kheradpour P."/>
            <person name="Kirkness E.F."/>
            <person name="Koerich L.B."/>
            <person name="Kristiansen K."/>
            <person name="Kudrna D."/>
            <person name="Kulathinal R.J."/>
            <person name="Kumar S."/>
            <person name="Kwok R."/>
            <person name="Lander E."/>
            <person name="Langley C.H."/>
            <person name="Lapoint R."/>
            <person name="Lazzaro B.P."/>
            <person name="Lee S.J."/>
            <person name="Levesque L."/>
            <person name="Li R."/>
            <person name="Lin C.F."/>
            <person name="Lin M.F."/>
            <person name="Lindblad-Toh K."/>
            <person name="Llopart A."/>
            <person name="Long M."/>
            <person name="Low L."/>
            <person name="Lozovsky E."/>
            <person name="Lu J."/>
            <person name="Luo M."/>
            <person name="Machado C.A."/>
            <person name="Makalowski W."/>
            <person name="Marzo M."/>
            <person name="Matsuda M."/>
            <person name="Matzkin L."/>
            <person name="McAllister B."/>
            <person name="McBride C.S."/>
            <person name="McKernan B."/>
            <person name="McKernan K."/>
            <person name="Mendez-Lago M."/>
            <person name="Minx P."/>
            <person name="Mollenhauer M.U."/>
            <person name="Montooth K."/>
            <person name="Mount S.M."/>
            <person name="Mu X."/>
            <person name="Myers E."/>
            <person name="Negre B."/>
            <person name="Newfeld S."/>
            <person name="Nielsen R."/>
            <person name="Noor M.A."/>
            <person name="O'Grady P."/>
            <person name="Pachter L."/>
            <person name="Papaceit M."/>
            <person name="Parisi M.J."/>
            <person name="Parisi M."/>
            <person name="Parts L."/>
            <person name="Pedersen J.S."/>
            <person name="Pesole G."/>
            <person name="Phillippy A.M."/>
            <person name="Ponting C.P."/>
            <person name="Pop M."/>
            <person name="Porcelli D."/>
            <person name="Powell J.R."/>
            <person name="Prohaska S."/>
            <person name="Pruitt K."/>
            <person name="Puig M."/>
            <person name="Quesneville H."/>
            <person name="Ram K.R."/>
            <person name="Rand D."/>
            <person name="Rasmussen M.D."/>
            <person name="Reed L.K."/>
            <person name="Reenan R."/>
            <person name="Reily A."/>
            <person name="Remington K.A."/>
            <person name="Rieger T.T."/>
            <person name="Ritchie M.G."/>
            <person name="Robin C."/>
            <person name="Rogers Y.H."/>
            <person name="Rohde C."/>
            <person name="Rozas J."/>
            <person name="Rubenfield M.J."/>
            <person name="Ruiz A."/>
            <person name="Russo S."/>
            <person name="Salzberg S.L."/>
            <person name="Sanchez-Gracia A."/>
            <person name="Saranga D.J."/>
            <person name="Sato H."/>
            <person name="Schaeffer S.W."/>
            <person name="Schatz M.C."/>
            <person name="Schlenke T."/>
            <person name="Schwartz R."/>
            <person name="Segarra C."/>
            <person name="Singh R.S."/>
            <person name="Sirot L."/>
            <person name="Sirota M."/>
            <person name="Sisneros N.B."/>
            <person name="Smith C.D."/>
            <person name="Smith T.F."/>
            <person name="Spieth J."/>
            <person name="Stage D.E."/>
            <person name="Stark A."/>
            <person name="Stephan W."/>
            <person name="Strausberg R.L."/>
            <person name="Strempel S."/>
            <person name="Sturgill D."/>
            <person name="Sutton G."/>
            <person name="Sutton G.G."/>
            <person name="Tao W."/>
            <person name="Teichmann S."/>
            <person name="Tobari Y.N."/>
            <person name="Tomimura Y."/>
            <person name="Tsolas J.M."/>
            <person name="Valente V.L."/>
            <person name="Venter E."/>
            <person name="Venter J.C."/>
            <person name="Vicario S."/>
            <person name="Vieira F.G."/>
            <person name="Vilella A.J."/>
            <person name="Villasante A."/>
            <person name="Walenz B."/>
            <person name="Wang J."/>
            <person name="Wasserman M."/>
            <person name="Watts T."/>
            <person name="Wilson D."/>
            <person name="Wilson R.K."/>
            <person name="Wing R.A."/>
            <person name="Wolfner M.F."/>
            <person name="Wong A."/>
            <person name="Wong G.K."/>
            <person name="Wu C.I."/>
            <person name="Wu G."/>
            <person name="Yamamoto D."/>
            <person name="Yang H.P."/>
            <person name="Yang S.P."/>
            <person name="Yorke J.A."/>
            <person name="Yoshida K."/>
            <person name="Zdobnov E."/>
            <person name="Zhang P."/>
            <person name="Zhang Y."/>
            <person name="Zimin A.V."/>
            <person name="Baldwin J."/>
            <person name="Abdouelleil A."/>
            <person name="Abdulkadir J."/>
            <person name="Abebe A."/>
            <person name="Abera B."/>
            <person name="Abreu J."/>
            <person name="Acer S.C."/>
            <person name="Aftuck L."/>
            <person name="Alexander A."/>
            <person name="An P."/>
            <person name="Anderson E."/>
            <person name="Anderson S."/>
            <person name="Arachi H."/>
            <person name="Azer M."/>
            <person name="Bachantsang P."/>
            <person name="Barry A."/>
            <person name="Bayul T."/>
            <person name="Berlin A."/>
            <person name="Bessette D."/>
            <person name="Bloom T."/>
            <person name="Blye J."/>
            <person name="Boguslavskiy L."/>
            <person name="Bonnet C."/>
            <person name="Boukhgalter B."/>
            <person name="Bourzgui I."/>
            <person name="Brown A."/>
            <person name="Cahill P."/>
            <person name="Channer S."/>
            <person name="Cheshatsang Y."/>
            <person name="Chuda L."/>
            <person name="Citroen M."/>
            <person name="Collymore A."/>
            <person name="Cooke P."/>
            <person name="Costello M."/>
            <person name="D'Aco K."/>
            <person name="Daza R."/>
            <person name="De Haan G."/>
            <person name="DeGray S."/>
            <person name="DeMaso C."/>
            <person name="Dhargay N."/>
            <person name="Dooley K."/>
            <person name="Dooley E."/>
            <person name="Doricent M."/>
            <person name="Dorje P."/>
            <person name="Dorjee K."/>
            <person name="Dupes A."/>
            <person name="Elong R."/>
            <person name="Falk J."/>
            <person name="Farina A."/>
            <person name="Faro S."/>
            <person name="Ferguson D."/>
            <person name="Fisher S."/>
            <person name="Foley C.D."/>
            <person name="Franke A."/>
            <person name="Friedrich D."/>
            <person name="Gadbois L."/>
            <person name="Gearin G."/>
            <person name="Gearin C.R."/>
            <person name="Giannoukos G."/>
            <person name="Goode T."/>
            <person name="Graham J."/>
            <person name="Grandbois E."/>
            <person name="Grewal S."/>
            <person name="Gyaltsen K."/>
            <person name="Hafez N."/>
            <person name="Hagos B."/>
            <person name="Hall J."/>
            <person name="Henson C."/>
            <person name="Hollinger A."/>
            <person name="Honan T."/>
            <person name="Huard M.D."/>
            <person name="Hughes L."/>
            <person name="Hurhula B."/>
            <person name="Husby M.E."/>
            <person name="Kamat A."/>
            <person name="Kanga B."/>
            <person name="Kashin S."/>
            <person name="Khazanovich D."/>
            <person name="Kisner P."/>
            <person name="Lance K."/>
            <person name="Lara M."/>
            <person name="Lee W."/>
            <person name="Lennon N."/>
            <person name="Letendre F."/>
            <person name="LeVine R."/>
            <person name="Lipovsky A."/>
            <person name="Liu X."/>
            <person name="Liu J."/>
            <person name="Liu S."/>
            <person name="Lokyitsang T."/>
            <person name="Lokyitsang Y."/>
            <person name="Lubonja R."/>
            <person name="Lui A."/>
            <person name="MacDonald P."/>
            <person name="Magnisalis V."/>
            <person name="Maru K."/>
            <person name="Matthews C."/>
            <person name="McCusker W."/>
            <person name="McDonough S."/>
            <person name="Mehta T."/>
            <person name="Meldrim J."/>
            <person name="Meneus L."/>
            <person name="Mihai O."/>
            <person name="Mihalev A."/>
            <person name="Mihova T."/>
            <person name="Mittelman R."/>
            <person name="Mlenga V."/>
            <person name="Montmayeur A."/>
            <person name="Mulrain L."/>
            <person name="Navidi A."/>
            <person name="Naylor J."/>
            <person name="Negash T."/>
            <person name="Nguyen T."/>
            <person name="Nguyen N."/>
            <person name="Nicol R."/>
            <person name="Norbu C."/>
            <person name="Norbu N."/>
            <person name="Novod N."/>
            <person name="O'Neill B."/>
            <person name="Osman S."/>
            <person name="Markiewicz E."/>
            <person name="Oyono O.L."/>
            <person name="Patti C."/>
            <person name="Phunkhang P."/>
            <person name="Pierre F."/>
            <person name="Priest M."/>
            <person name="Raghuraman S."/>
            <person name="Rege F."/>
            <person name="Reyes R."/>
            <person name="Rise C."/>
            <person name="Rogov P."/>
            <person name="Ross K."/>
            <person name="Ryan E."/>
            <person name="Settipalli S."/>
            <person name="Shea T."/>
            <person name="Sherpa N."/>
            <person name="Shi L."/>
            <person name="Shih D."/>
            <person name="Sparrow T."/>
            <person name="Spaulding J."/>
            <person name="Stalker J."/>
            <person name="Stange-Thomann N."/>
            <person name="Stavropoulos S."/>
            <person name="Stone C."/>
            <person name="Strader C."/>
            <person name="Tesfaye S."/>
            <person name="Thomson T."/>
            <person name="Thoulutsang Y."/>
            <person name="Thoulutsang D."/>
            <person name="Topham K."/>
            <person name="Topping I."/>
            <person name="Tsamla T."/>
            <person name="Vassiliev H."/>
            <person name="Vo A."/>
            <person name="Wangchuk T."/>
            <person name="Wangdi T."/>
            <person name="Weiand M."/>
            <person name="Wilkinson J."/>
            <person name="Wilson A."/>
            <person name="Yadav S."/>
            <person name="Young G."/>
            <person name="Yu Q."/>
            <person name="Zembek L."/>
            <person name="Zhong D."/>
            <person name="Zimmer A."/>
            <person name="Zwirko Z."/>
            <person name="Jaffe D.B."/>
            <person name="Alvarez P."/>
            <person name="Brockman W."/>
            <person name="Butler J."/>
            <person name="Chin C."/>
            <person name="Gnerre S."/>
            <person name="Grabherr M."/>
            <person name="Kleber M."/>
            <person name="Mauceli E."/>
            <person name="MacCallum I."/>
        </authorList>
    </citation>
    <scope>NUCLEOTIDE SEQUENCE [LARGE SCALE GENOMIC DNA]</scope>
    <source>
        <strain evidence="12">Tai18E2 / Tucson 14021-0261.01</strain>
    </source>
</reference>